<name>A0A0F9G8H9_9ZZZZ</name>
<protein>
    <submittedName>
        <fullName evidence="1">Uncharacterized protein</fullName>
    </submittedName>
</protein>
<dbReference type="EMBL" id="LAZR01029449">
    <property type="protein sequence ID" value="KKL59547.1"/>
    <property type="molecule type" value="Genomic_DNA"/>
</dbReference>
<dbReference type="AlphaFoldDB" id="A0A0F9G8H9"/>
<sequence>MEKTSGTSGYLRVQIEDFLDNFEDSSKRTNLILEFNYLLPKSRKPFRLEITQDELIDNSFVSWGGPKNLKTSDYSSFRAQLLHQNNHEIRNYLKSIINIFGTNEKVKIFPLLDSGDPNIGYQFFTVSQDYKWSIMPKDKNYFDIDLNKEQDIYKLQHVINLLYTGKFAFVVKKPTGTWNDGEMIFAFNRDGFLEPNEIYSLYMKISSYSTTFRGDSNDWRKYWIYPKAWSTAISVTNNDILSYIHYITDSTLDNRQINEFIREYMRRMEILFPGYLKFIRGFLNLN</sequence>
<organism evidence="1">
    <name type="scientific">marine sediment metagenome</name>
    <dbReference type="NCBI Taxonomy" id="412755"/>
    <lineage>
        <taxon>unclassified sequences</taxon>
        <taxon>metagenomes</taxon>
        <taxon>ecological metagenomes</taxon>
    </lineage>
</organism>
<comment type="caution">
    <text evidence="1">The sequence shown here is derived from an EMBL/GenBank/DDBJ whole genome shotgun (WGS) entry which is preliminary data.</text>
</comment>
<reference evidence="1" key="1">
    <citation type="journal article" date="2015" name="Nature">
        <title>Complex archaea that bridge the gap between prokaryotes and eukaryotes.</title>
        <authorList>
            <person name="Spang A."/>
            <person name="Saw J.H."/>
            <person name="Jorgensen S.L."/>
            <person name="Zaremba-Niedzwiedzka K."/>
            <person name="Martijn J."/>
            <person name="Lind A.E."/>
            <person name="van Eijk R."/>
            <person name="Schleper C."/>
            <person name="Guy L."/>
            <person name="Ettema T.J."/>
        </authorList>
    </citation>
    <scope>NUCLEOTIDE SEQUENCE</scope>
</reference>
<evidence type="ECO:0000313" key="1">
    <source>
        <dbReference type="EMBL" id="KKL59547.1"/>
    </source>
</evidence>
<gene>
    <name evidence="1" type="ORF">LCGC14_2214220</name>
</gene>
<proteinExistence type="predicted"/>
<accession>A0A0F9G8H9</accession>